<accession>A0A0K8U022</accession>
<keyword evidence="3" id="KW-0813">Transport</keyword>
<keyword evidence="5" id="KW-0633">Potassium transport</keyword>
<proteinExistence type="inferred from homology"/>
<evidence type="ECO:0000256" key="16">
    <source>
        <dbReference type="ARBA" id="ARBA00023201"/>
    </source>
</evidence>
<dbReference type="GO" id="GO:0006874">
    <property type="term" value="P:intracellular calcium ion homeostasis"/>
    <property type="evidence" value="ECO:0007669"/>
    <property type="project" value="TreeGrafter"/>
</dbReference>
<feature type="transmembrane region" description="Helical" evidence="17">
    <location>
        <begin position="176"/>
        <end position="196"/>
    </location>
</feature>
<evidence type="ECO:0000256" key="17">
    <source>
        <dbReference type="SAM" id="Phobius"/>
    </source>
</evidence>
<dbReference type="EMBL" id="GDHF01014710">
    <property type="protein sequence ID" value="JAI37604.1"/>
    <property type="molecule type" value="Transcribed_RNA"/>
</dbReference>
<comment type="similarity">
    <text evidence="2">Belongs to the Ca(2+):cation antiporter (CaCA) (TC 2.A.19) family. SLC24A subfamily.</text>
</comment>
<protein>
    <submittedName>
        <fullName evidence="19">Putative sodium/potassium/calcium exchanger CG1090</fullName>
    </submittedName>
</protein>
<evidence type="ECO:0000256" key="4">
    <source>
        <dbReference type="ARBA" id="ARBA00022449"/>
    </source>
</evidence>
<dbReference type="AlphaFoldDB" id="A0A0K8U022"/>
<evidence type="ECO:0000256" key="3">
    <source>
        <dbReference type="ARBA" id="ARBA00022448"/>
    </source>
</evidence>
<dbReference type="Gene3D" id="1.20.1420.30">
    <property type="entry name" value="NCX, central ion-binding region"/>
    <property type="match status" value="2"/>
</dbReference>
<dbReference type="EMBL" id="GDHF01032446">
    <property type="protein sequence ID" value="JAI19868.1"/>
    <property type="molecule type" value="Transcribed_RNA"/>
</dbReference>
<feature type="transmembrane region" description="Helical" evidence="17">
    <location>
        <begin position="256"/>
        <end position="279"/>
    </location>
</feature>
<keyword evidence="6" id="KW-0109">Calcium transport</keyword>
<dbReference type="OrthoDB" id="2127281at2759"/>
<keyword evidence="9" id="KW-0106">Calcium</keyword>
<evidence type="ECO:0000256" key="9">
    <source>
        <dbReference type="ARBA" id="ARBA00022837"/>
    </source>
</evidence>
<keyword evidence="4" id="KW-0050">Antiport</keyword>
<dbReference type="GO" id="GO:0005262">
    <property type="term" value="F:calcium channel activity"/>
    <property type="evidence" value="ECO:0007669"/>
    <property type="project" value="TreeGrafter"/>
</dbReference>
<feature type="transmembrane region" description="Helical" evidence="17">
    <location>
        <begin position="309"/>
        <end position="326"/>
    </location>
</feature>
<evidence type="ECO:0000256" key="7">
    <source>
        <dbReference type="ARBA" id="ARBA00022692"/>
    </source>
</evidence>
<dbReference type="PANTHER" id="PTHR10846">
    <property type="entry name" value="SODIUM/POTASSIUM/CALCIUM EXCHANGER"/>
    <property type="match status" value="1"/>
</dbReference>
<evidence type="ECO:0000313" key="19">
    <source>
        <dbReference type="EMBL" id="JAI19868.1"/>
    </source>
</evidence>
<keyword evidence="12 17" id="KW-1133">Transmembrane helix</keyword>
<evidence type="ECO:0000256" key="12">
    <source>
        <dbReference type="ARBA" id="ARBA00022989"/>
    </source>
</evidence>
<evidence type="ECO:0000313" key="22">
    <source>
        <dbReference type="EMBL" id="JAI48792.1"/>
    </source>
</evidence>
<evidence type="ECO:0000256" key="11">
    <source>
        <dbReference type="ARBA" id="ARBA00022958"/>
    </source>
</evidence>
<evidence type="ECO:0000256" key="15">
    <source>
        <dbReference type="ARBA" id="ARBA00023136"/>
    </source>
</evidence>
<keyword evidence="15 17" id="KW-0472">Membrane</keyword>
<evidence type="ECO:0000256" key="8">
    <source>
        <dbReference type="ARBA" id="ARBA00022729"/>
    </source>
</evidence>
<dbReference type="FunFam" id="1.20.1420.30:FF:000009">
    <property type="entry name" value="sodium/potassium/calcium exchanger 5 isoform X2"/>
    <property type="match status" value="1"/>
</dbReference>
<name>A0A0K8U022_BACLA</name>
<evidence type="ECO:0000256" key="6">
    <source>
        <dbReference type="ARBA" id="ARBA00022568"/>
    </source>
</evidence>
<keyword evidence="13" id="KW-0915">Sodium</keyword>
<keyword evidence="11" id="KW-0630">Potassium</keyword>
<evidence type="ECO:0000313" key="20">
    <source>
        <dbReference type="EMBL" id="JAI37604.1"/>
    </source>
</evidence>
<reference evidence="19" key="1">
    <citation type="submission" date="2015-06" db="EMBL/GenBank/DDBJ databases">
        <authorList>
            <person name="Hoefler B.C."/>
            <person name="Straight P.D."/>
        </authorList>
    </citation>
    <scope>NUCLEOTIDE SEQUENCE</scope>
</reference>
<dbReference type="GO" id="GO:0015293">
    <property type="term" value="F:symporter activity"/>
    <property type="evidence" value="ECO:0007669"/>
    <property type="project" value="UniProtKB-KW"/>
</dbReference>
<dbReference type="EMBL" id="GDHF01003522">
    <property type="protein sequence ID" value="JAI48792.1"/>
    <property type="molecule type" value="Transcribed_RNA"/>
</dbReference>
<gene>
    <name evidence="19" type="primary">CG1090_0</name>
    <name evidence="22" type="synonym">CG1090_3</name>
    <name evidence="21" type="synonym">CG1090_4</name>
    <name evidence="20" type="synonym">CG1090_5</name>
    <name evidence="22" type="ORF">c0_g1_i1</name>
    <name evidence="19" type="ORF">c0_g1_i3</name>
    <name evidence="21" type="ORF">c0_g1_i4</name>
    <name evidence="20" type="ORF">c0_g1_i5</name>
</gene>
<evidence type="ECO:0000256" key="10">
    <source>
        <dbReference type="ARBA" id="ARBA00022847"/>
    </source>
</evidence>
<dbReference type="Pfam" id="PF01699">
    <property type="entry name" value="Na_Ca_ex"/>
    <property type="match status" value="2"/>
</dbReference>
<feature type="transmembrane region" description="Helical" evidence="17">
    <location>
        <begin position="517"/>
        <end position="539"/>
    </location>
</feature>
<evidence type="ECO:0000313" key="21">
    <source>
        <dbReference type="EMBL" id="JAI44742.1"/>
    </source>
</evidence>
<dbReference type="InterPro" id="IPR004481">
    <property type="entry name" value="K/Na/Ca-exchanger"/>
</dbReference>
<evidence type="ECO:0000256" key="2">
    <source>
        <dbReference type="ARBA" id="ARBA00005364"/>
    </source>
</evidence>
<dbReference type="GO" id="GO:0008273">
    <property type="term" value="F:calcium, potassium:sodium antiporter activity"/>
    <property type="evidence" value="ECO:0007669"/>
    <property type="project" value="TreeGrafter"/>
</dbReference>
<dbReference type="EMBL" id="GDHF01007572">
    <property type="protein sequence ID" value="JAI44742.1"/>
    <property type="molecule type" value="Transcribed_RNA"/>
</dbReference>
<keyword evidence="8" id="KW-0732">Signal</keyword>
<dbReference type="GO" id="GO:0005886">
    <property type="term" value="C:plasma membrane"/>
    <property type="evidence" value="ECO:0007669"/>
    <property type="project" value="TreeGrafter"/>
</dbReference>
<evidence type="ECO:0000256" key="1">
    <source>
        <dbReference type="ARBA" id="ARBA00004141"/>
    </source>
</evidence>
<sequence length="652" mass="73567">MMDENLTETSASRTFVKNSYVKSQNIGSRSKLCLQLRCCIYVGVILLFYTNFLWFDGGWRGREEKVTPTVPPKQSQSTRQLLSIVSTSAIDLEHSQEDVSITEVHYNNRYQLKHKKLDERKPTTKEEVRANPAYNDSRANSLWNTDSAVTVRENCTAPAILEFPTDGLTRTERQHGWITVHILLALYCFWLLAVICDDYFLPAIELICQALQMRADVVGATFMAVATSSPELFMNCVGTFVTKGDIGIGTIVGSSVFNLLAVPACCGLFVGQCVCLDWWPVSRDCLMYCLAVIALICTLWDGKVMWYESLMLFLVYFIYMAVMYYNDNFARSARRLISRYRRKLRLVFSFREVSELTPLIRRQQTFSGISNYTLGTSFNSINDCASSNNLATFYIPNSSTQLYPSLEYIESCRTSMTQNDSCSWTLDSEPNFVNETDYNATDFADLPWQRGDASWLCFIIRWPITFLLYITVPDSRRHTQAKYITFAASIIWIAVISYVVAYAITVIGDTLNIPDSVMGLTILSAGMSVPEAVSSIIVTKQGLGAMGISNAIGSNTFDILLCLSVPWFIKAYFLPNHPDEMWVAPNSNGLTYSVSFLLASVICLFLTLLLNRFKLDRKVCLICAVLYVCFIVCAALIELNVFFPVNLPVCEH</sequence>
<feature type="transmembrane region" description="Helical" evidence="17">
    <location>
        <begin position="38"/>
        <end position="55"/>
    </location>
</feature>
<dbReference type="PANTHER" id="PTHR10846:SF73">
    <property type="entry name" value="SODIUM_CALCIUM EXCHANGER MEMBRANE REGION DOMAIN-CONTAINING PROTEIN"/>
    <property type="match status" value="1"/>
</dbReference>
<feature type="transmembrane region" description="Helical" evidence="17">
    <location>
        <begin position="589"/>
        <end position="610"/>
    </location>
</feature>
<keyword evidence="14" id="KW-0406">Ion transport</keyword>
<organism evidence="19">
    <name type="scientific">Bactrocera latifrons</name>
    <name type="common">Malaysian fruit fly</name>
    <name type="synonym">Chaetodacus latifrons</name>
    <dbReference type="NCBI Taxonomy" id="174628"/>
    <lineage>
        <taxon>Eukaryota</taxon>
        <taxon>Metazoa</taxon>
        <taxon>Ecdysozoa</taxon>
        <taxon>Arthropoda</taxon>
        <taxon>Hexapoda</taxon>
        <taxon>Insecta</taxon>
        <taxon>Pterygota</taxon>
        <taxon>Neoptera</taxon>
        <taxon>Endopterygota</taxon>
        <taxon>Diptera</taxon>
        <taxon>Brachycera</taxon>
        <taxon>Muscomorpha</taxon>
        <taxon>Tephritoidea</taxon>
        <taxon>Tephritidae</taxon>
        <taxon>Bactrocera</taxon>
        <taxon>Bactrocera</taxon>
    </lineage>
</organism>
<comment type="subcellular location">
    <subcellularLocation>
        <location evidence="1">Membrane</location>
        <topology evidence="1">Multi-pass membrane protein</topology>
    </subcellularLocation>
</comment>
<feature type="domain" description="Sodium/calcium exchanger membrane region" evidence="18">
    <location>
        <begin position="483"/>
        <end position="633"/>
    </location>
</feature>
<evidence type="ECO:0000256" key="14">
    <source>
        <dbReference type="ARBA" id="ARBA00023065"/>
    </source>
</evidence>
<keyword evidence="10" id="KW-0769">Symport</keyword>
<keyword evidence="7 17" id="KW-0812">Transmembrane</keyword>
<feature type="transmembrane region" description="Helical" evidence="17">
    <location>
        <begin position="619"/>
        <end position="637"/>
    </location>
</feature>
<dbReference type="InterPro" id="IPR044880">
    <property type="entry name" value="NCX_ion-bd_dom_sf"/>
</dbReference>
<dbReference type="InterPro" id="IPR004837">
    <property type="entry name" value="NaCa_Exmemb"/>
</dbReference>
<feature type="transmembrane region" description="Helical" evidence="17">
    <location>
        <begin position="285"/>
        <end position="302"/>
    </location>
</feature>
<evidence type="ECO:0000256" key="13">
    <source>
        <dbReference type="ARBA" id="ARBA00023053"/>
    </source>
</evidence>
<feature type="transmembrane region" description="Helical" evidence="17">
    <location>
        <begin position="484"/>
        <end position="505"/>
    </location>
</feature>
<dbReference type="NCBIfam" id="TIGR00367">
    <property type="entry name" value="calcium/sodium antiporter"/>
    <property type="match status" value="1"/>
</dbReference>
<evidence type="ECO:0000259" key="18">
    <source>
        <dbReference type="Pfam" id="PF01699"/>
    </source>
</evidence>
<evidence type="ECO:0000256" key="5">
    <source>
        <dbReference type="ARBA" id="ARBA00022538"/>
    </source>
</evidence>
<keyword evidence="16" id="KW-0739">Sodium transport</keyword>
<feature type="domain" description="Sodium/calcium exchanger membrane region" evidence="18">
    <location>
        <begin position="182"/>
        <end position="324"/>
    </location>
</feature>
<feature type="transmembrane region" description="Helical" evidence="17">
    <location>
        <begin position="551"/>
        <end position="569"/>
    </location>
</feature>